<dbReference type="GO" id="GO:0006487">
    <property type="term" value="P:protein N-linked glycosylation"/>
    <property type="evidence" value="ECO:0007669"/>
    <property type="project" value="TreeGrafter"/>
</dbReference>
<dbReference type="PANTHER" id="PTHR45919:SF1">
    <property type="entry name" value="GDP-MAN:MAN(3)GLCNAC(2)-PP-DOL ALPHA-1,2-MANNOSYLTRANSFERASE"/>
    <property type="match status" value="1"/>
</dbReference>
<comment type="caution">
    <text evidence="2">The sequence shown here is derived from an EMBL/GenBank/DDBJ whole genome shotgun (WGS) entry which is preliminary data.</text>
</comment>
<protein>
    <recommendedName>
        <fullName evidence="1">Glycosyl transferase family 1 domain-containing protein</fullName>
    </recommendedName>
</protein>
<organism evidence="2 3">
    <name type="scientific">Halocalculus aciditolerans</name>
    <dbReference type="NCBI Taxonomy" id="1383812"/>
    <lineage>
        <taxon>Archaea</taxon>
        <taxon>Methanobacteriati</taxon>
        <taxon>Methanobacteriota</taxon>
        <taxon>Stenosarchaea group</taxon>
        <taxon>Halobacteria</taxon>
        <taxon>Halobacteriales</taxon>
        <taxon>Halobacteriaceae</taxon>
        <taxon>Halocalculus</taxon>
    </lineage>
</organism>
<dbReference type="OrthoDB" id="132546at2157"/>
<dbReference type="AlphaFoldDB" id="A0A830FBE4"/>
<evidence type="ECO:0000313" key="2">
    <source>
        <dbReference type="EMBL" id="GGL73029.1"/>
    </source>
</evidence>
<accession>A0A830FBE4</accession>
<dbReference type="Pfam" id="PF00534">
    <property type="entry name" value="Glycos_transf_1"/>
    <property type="match status" value="1"/>
</dbReference>
<gene>
    <name evidence="2" type="ORF">GCM10009039_33820</name>
</gene>
<dbReference type="Proteomes" id="UP000607197">
    <property type="component" value="Unassembled WGS sequence"/>
</dbReference>
<sequence length="389" mass="43498">MADIAVFHPDITRGRGGITVTLHVLNALINDHEITLYTGSTPEFESLNQQNGVTVDEGDLTVTSVSSLPVSVIETIIDLSNEWGQTDLHLDALKSAFVQRQVRSSELNHDLVVSTANEFFVDGPSLQYIHFPSYSGSADSTYETWAPSVPYRLYRTVCRAVAGAGDFDSSTTLVTNSHWTREIIQHTYDHPVEVVYPPVNVEDFDPTVDNREPGFVTVGAVHESKRQLEMIKIIDGLRTRGIKTHLHIIGGVGSQSYYERVLKKAAAREYVCLEGYVDRQNLVDLIEQHRYGLHGRKNEHFGIAVAEMVAGGVIPFVPNGGGQTEIINEEPKLKYDSIDDAIQKISTVMENKRLQQELKTDLESTVSDYSTDEFEKTIRRLTTQLLTQY</sequence>
<dbReference type="GO" id="GO:0016020">
    <property type="term" value="C:membrane"/>
    <property type="evidence" value="ECO:0007669"/>
    <property type="project" value="TreeGrafter"/>
</dbReference>
<dbReference type="Gene3D" id="3.40.50.2000">
    <property type="entry name" value="Glycogen Phosphorylase B"/>
    <property type="match status" value="1"/>
</dbReference>
<evidence type="ECO:0000259" key="1">
    <source>
        <dbReference type="Pfam" id="PF00534"/>
    </source>
</evidence>
<dbReference type="RefSeq" id="WP_188980991.1">
    <property type="nucleotide sequence ID" value="NZ_BMPG01000008.1"/>
</dbReference>
<dbReference type="InterPro" id="IPR038013">
    <property type="entry name" value="ALG11"/>
</dbReference>
<dbReference type="InterPro" id="IPR001296">
    <property type="entry name" value="Glyco_trans_1"/>
</dbReference>
<dbReference type="SUPFAM" id="SSF53756">
    <property type="entry name" value="UDP-Glycosyltransferase/glycogen phosphorylase"/>
    <property type="match status" value="1"/>
</dbReference>
<dbReference type="PANTHER" id="PTHR45919">
    <property type="entry name" value="GDP-MAN:MAN(3)GLCNAC(2)-PP-DOL ALPHA-1,2-MANNOSYLTRANSFERASE"/>
    <property type="match status" value="1"/>
</dbReference>
<evidence type="ECO:0000313" key="3">
    <source>
        <dbReference type="Proteomes" id="UP000607197"/>
    </source>
</evidence>
<dbReference type="GO" id="GO:0004377">
    <property type="term" value="F:GDP-Man:Man(3)GlcNAc(2)-PP-Dol alpha-1,2-mannosyltransferase activity"/>
    <property type="evidence" value="ECO:0007669"/>
    <property type="project" value="InterPro"/>
</dbReference>
<proteinExistence type="predicted"/>
<dbReference type="EMBL" id="BMPG01000008">
    <property type="protein sequence ID" value="GGL73029.1"/>
    <property type="molecule type" value="Genomic_DNA"/>
</dbReference>
<keyword evidence="3" id="KW-1185">Reference proteome</keyword>
<name>A0A830FBE4_9EURY</name>
<reference evidence="2" key="1">
    <citation type="journal article" date="2014" name="Int. J. Syst. Evol. Microbiol.">
        <title>Complete genome sequence of Corynebacterium casei LMG S-19264T (=DSM 44701T), isolated from a smear-ripened cheese.</title>
        <authorList>
            <consortium name="US DOE Joint Genome Institute (JGI-PGF)"/>
            <person name="Walter F."/>
            <person name="Albersmeier A."/>
            <person name="Kalinowski J."/>
            <person name="Ruckert C."/>
        </authorList>
    </citation>
    <scope>NUCLEOTIDE SEQUENCE</scope>
    <source>
        <strain evidence="2">JCM 19596</strain>
    </source>
</reference>
<feature type="domain" description="Glycosyl transferase family 1" evidence="1">
    <location>
        <begin position="205"/>
        <end position="359"/>
    </location>
</feature>
<reference evidence="2" key="2">
    <citation type="submission" date="2020-09" db="EMBL/GenBank/DDBJ databases">
        <authorList>
            <person name="Sun Q."/>
            <person name="Ohkuma M."/>
        </authorList>
    </citation>
    <scope>NUCLEOTIDE SEQUENCE</scope>
    <source>
        <strain evidence="2">JCM 19596</strain>
    </source>
</reference>